<keyword evidence="3" id="KW-0808">Transferase</keyword>
<accession>A0A0G4L161</accession>
<dbReference type="PANTHER" id="PTHR31306:SF3">
    <property type="entry name" value="NUCLEOTIDE-DIPHOSPHO-SUGAR TRANSFERASE DOMAIN-CONTAINING PROTEIN"/>
    <property type="match status" value="1"/>
</dbReference>
<evidence type="ECO:0000256" key="2">
    <source>
        <dbReference type="ARBA" id="ARBA00022676"/>
    </source>
</evidence>
<dbReference type="GO" id="GO:0006487">
    <property type="term" value="P:protein N-linked glycosylation"/>
    <property type="evidence" value="ECO:0007669"/>
    <property type="project" value="TreeGrafter"/>
</dbReference>
<dbReference type="EMBL" id="CVQI01006224">
    <property type="protein sequence ID" value="CRK15716.1"/>
    <property type="molecule type" value="Genomic_DNA"/>
</dbReference>
<dbReference type="Gene3D" id="3.90.550.10">
    <property type="entry name" value="Spore Coat Polysaccharide Biosynthesis Protein SpsA, Chain A"/>
    <property type="match status" value="1"/>
</dbReference>
<evidence type="ECO:0000256" key="1">
    <source>
        <dbReference type="ARBA" id="ARBA00005664"/>
    </source>
</evidence>
<keyword evidence="4" id="KW-1133">Transmembrane helix</keyword>
<gene>
    <name evidence="5" type="ORF">BN1723_010766</name>
</gene>
<organism evidence="5 6">
    <name type="scientific">Verticillium longisporum</name>
    <name type="common">Verticillium dahliae var. longisporum</name>
    <dbReference type="NCBI Taxonomy" id="100787"/>
    <lineage>
        <taxon>Eukaryota</taxon>
        <taxon>Fungi</taxon>
        <taxon>Dikarya</taxon>
        <taxon>Ascomycota</taxon>
        <taxon>Pezizomycotina</taxon>
        <taxon>Sordariomycetes</taxon>
        <taxon>Hypocreomycetidae</taxon>
        <taxon>Glomerellales</taxon>
        <taxon>Plectosphaerellaceae</taxon>
        <taxon>Verticillium</taxon>
    </lineage>
</organism>
<feature type="transmembrane region" description="Helical" evidence="4">
    <location>
        <begin position="21"/>
        <end position="39"/>
    </location>
</feature>
<evidence type="ECO:0000313" key="5">
    <source>
        <dbReference type="EMBL" id="CRK15716.1"/>
    </source>
</evidence>
<evidence type="ECO:0000256" key="3">
    <source>
        <dbReference type="ARBA" id="ARBA00022679"/>
    </source>
</evidence>
<reference evidence="6" key="1">
    <citation type="submission" date="2015-05" db="EMBL/GenBank/DDBJ databases">
        <authorList>
            <person name="Fogelqvist Johan"/>
        </authorList>
    </citation>
    <scope>NUCLEOTIDE SEQUENCE [LARGE SCALE GENOMIC DNA]</scope>
</reference>
<keyword evidence="4" id="KW-0472">Membrane</keyword>
<evidence type="ECO:0008006" key="7">
    <source>
        <dbReference type="Google" id="ProtNLM"/>
    </source>
</evidence>
<dbReference type="PANTHER" id="PTHR31306">
    <property type="entry name" value="ALPHA-1,6-MANNOSYLTRANSFERASE MNN11-RELATED"/>
    <property type="match status" value="1"/>
</dbReference>
<name>A0A0G4L161_VERLO</name>
<dbReference type="InterPro" id="IPR029044">
    <property type="entry name" value="Nucleotide-diphossugar_trans"/>
</dbReference>
<keyword evidence="4" id="KW-0812">Transmembrane</keyword>
<keyword evidence="2" id="KW-0328">Glycosyltransferase</keyword>
<dbReference type="AlphaFoldDB" id="A0A0G4L161"/>
<comment type="similarity">
    <text evidence="1">Belongs to the glycosyltransferase 34 family.</text>
</comment>
<protein>
    <recommendedName>
        <fullName evidence="7">Nucleotide-diphospho-sugar transferase domain-containing protein</fullName>
    </recommendedName>
</protein>
<dbReference type="Pfam" id="PF05637">
    <property type="entry name" value="Glyco_transf_34"/>
    <property type="match status" value="1"/>
</dbReference>
<dbReference type="Proteomes" id="UP000045706">
    <property type="component" value="Unassembled WGS sequence"/>
</dbReference>
<sequence length="397" mass="45973">MGLASPASMYHQMRVRGLQRPATISVIFGAVLAFVYVLLQSSAPWNLTSSHTRLGKEYKIPVRQIEGLADAIADMWRPLALDIHADNFTAWLWGDRGTPYVMPAKAKRHWTAPLGKDVLILDVDTRPLEQMRSKGRVQSDFRALFEDDQLTPRFAGMLNHYIYARIHGYDYKFIHASELADRHQTWVKVPAIKEALLKYKFVVFADADALFNQPDVPLEWMLNYWNVHPKTLVAMAEDPNSPTNQDLKGWVLWNTGFIVAQQGERTQELFRQWDDCPAGRQFPDCKHWAHDWAHEQAAFGHHLRYAWNKTDDLRAIACMDANGAHHCGDRKCLGVFVSHHWGKKDEPIQDLWRLVTRAVTRYARQDRPDLIFKAFINPIRPPPNWAFYDEMLRFDEA</sequence>
<dbReference type="GO" id="GO:0016757">
    <property type="term" value="F:glycosyltransferase activity"/>
    <property type="evidence" value="ECO:0007669"/>
    <property type="project" value="UniProtKB-KW"/>
</dbReference>
<proteinExistence type="inferred from homology"/>
<dbReference type="InterPro" id="IPR008630">
    <property type="entry name" value="Glyco_trans_34"/>
</dbReference>
<evidence type="ECO:0000256" key="4">
    <source>
        <dbReference type="SAM" id="Phobius"/>
    </source>
</evidence>
<dbReference type="GO" id="GO:0000139">
    <property type="term" value="C:Golgi membrane"/>
    <property type="evidence" value="ECO:0007669"/>
    <property type="project" value="TreeGrafter"/>
</dbReference>
<evidence type="ECO:0000313" key="6">
    <source>
        <dbReference type="Proteomes" id="UP000045706"/>
    </source>
</evidence>